<gene>
    <name evidence="3" type="ORF">BZA70DRAFT_276005</name>
</gene>
<dbReference type="InterPro" id="IPR024253">
    <property type="entry name" value="Phosducin_thioredoxin-like_dom"/>
</dbReference>
<comment type="similarity">
    <text evidence="1">Belongs to the phosducin family.</text>
</comment>
<feature type="domain" description="Phosducin" evidence="2">
    <location>
        <begin position="33"/>
        <end position="188"/>
    </location>
</feature>
<dbReference type="CDD" id="cd02989">
    <property type="entry name" value="Phd_like_TxnDC9"/>
    <property type="match status" value="1"/>
</dbReference>
<accession>A0ABR1F8P2</accession>
<dbReference type="EMBL" id="JBBJBU010000003">
    <property type="protein sequence ID" value="KAK7206201.1"/>
    <property type="molecule type" value="Genomic_DNA"/>
</dbReference>
<dbReference type="InterPro" id="IPR036249">
    <property type="entry name" value="Thioredoxin-like_sf"/>
</dbReference>
<evidence type="ECO:0000313" key="3">
    <source>
        <dbReference type="EMBL" id="KAK7206201.1"/>
    </source>
</evidence>
<dbReference type="Pfam" id="PF02114">
    <property type="entry name" value="Phosducin"/>
    <property type="match status" value="1"/>
</dbReference>
<comment type="caution">
    <text evidence="3">The sequence shown here is derived from an EMBL/GenBank/DDBJ whole genome shotgun (WGS) entry which is preliminary data.</text>
</comment>
<name>A0ABR1F8P2_9ASCO</name>
<dbReference type="RefSeq" id="XP_064769234.1">
    <property type="nucleotide sequence ID" value="XM_064912238.1"/>
</dbReference>
<dbReference type="Proteomes" id="UP001498771">
    <property type="component" value="Unassembled WGS sequence"/>
</dbReference>
<organism evidence="3 4">
    <name type="scientific">Myxozyma melibiosi</name>
    <dbReference type="NCBI Taxonomy" id="54550"/>
    <lineage>
        <taxon>Eukaryota</taxon>
        <taxon>Fungi</taxon>
        <taxon>Dikarya</taxon>
        <taxon>Ascomycota</taxon>
        <taxon>Saccharomycotina</taxon>
        <taxon>Lipomycetes</taxon>
        <taxon>Lipomycetales</taxon>
        <taxon>Lipomycetaceae</taxon>
        <taxon>Myxozyma</taxon>
    </lineage>
</organism>
<keyword evidence="4" id="KW-1185">Reference proteome</keyword>
<dbReference type="GeneID" id="90037750"/>
<evidence type="ECO:0000313" key="4">
    <source>
        <dbReference type="Proteomes" id="UP001498771"/>
    </source>
</evidence>
<reference evidence="3 4" key="1">
    <citation type="submission" date="2024-03" db="EMBL/GenBank/DDBJ databases">
        <title>Genome-scale model development and genomic sequencing of the oleaginous clade Lipomyces.</title>
        <authorList>
            <consortium name="Lawrence Berkeley National Laboratory"/>
            <person name="Czajka J.J."/>
            <person name="Han Y."/>
            <person name="Kim J."/>
            <person name="Mondo S.J."/>
            <person name="Hofstad B.A."/>
            <person name="Robles A."/>
            <person name="Haridas S."/>
            <person name="Riley R."/>
            <person name="LaButti K."/>
            <person name="Pangilinan J."/>
            <person name="Andreopoulos W."/>
            <person name="Lipzen A."/>
            <person name="Yan J."/>
            <person name="Wang M."/>
            <person name="Ng V."/>
            <person name="Grigoriev I.V."/>
            <person name="Spatafora J.W."/>
            <person name="Magnuson J.K."/>
            <person name="Baker S.E."/>
            <person name="Pomraning K.R."/>
        </authorList>
    </citation>
    <scope>NUCLEOTIDE SEQUENCE [LARGE SCALE GENOMIC DNA]</scope>
    <source>
        <strain evidence="3 4">Phaff 52-87</strain>
    </source>
</reference>
<dbReference type="PANTHER" id="PTHR21148">
    <property type="entry name" value="THIOREDOXIN DOMAIN-CONTAINING PROTEIN 9"/>
    <property type="match status" value="1"/>
</dbReference>
<sequence length="195" mass="22243">MDSTTAQVLDSFTDNLVSTRSTEDDDNHSIDDDEFLDLLEEDDSGVLGALREQRMQELHSQMKEARRFYDSGHGVLTEVNSEKEVMEITTSTKCTVVHFFHPSFKRCQIMTERLKTLTAKHMETRFISVNVDNATFLIVRLKIKVLPCVMAFIDGKEVLRLVGFEKLGNSDDFDPAVLEFQLQNCGMLFPIQSIL</sequence>
<evidence type="ECO:0000259" key="2">
    <source>
        <dbReference type="Pfam" id="PF02114"/>
    </source>
</evidence>
<evidence type="ECO:0000256" key="1">
    <source>
        <dbReference type="ARBA" id="ARBA00009686"/>
    </source>
</evidence>
<protein>
    <submittedName>
        <fullName evidence="3">Thioredoxin-like protein</fullName>
    </submittedName>
</protein>
<dbReference type="Gene3D" id="3.40.30.10">
    <property type="entry name" value="Glutaredoxin"/>
    <property type="match status" value="1"/>
</dbReference>
<proteinExistence type="inferred from homology"/>
<dbReference type="SUPFAM" id="SSF52833">
    <property type="entry name" value="Thioredoxin-like"/>
    <property type="match status" value="1"/>
</dbReference>